<proteinExistence type="predicted"/>
<dbReference type="PANTHER" id="PTHR33484">
    <property type="entry name" value="BNAC07G33360D PROTEIN"/>
    <property type="match status" value="1"/>
</dbReference>
<dbReference type="PANTHER" id="PTHR33484:SF12">
    <property type="entry name" value="AP2_ERF DOMAIN-CONTAINING PROTEIN"/>
    <property type="match status" value="1"/>
</dbReference>
<gene>
    <name evidence="1" type="ORF">FSB_LOCUS21014</name>
    <name evidence="2" type="ORF">FSB_LOCUS48471</name>
</gene>
<sequence>MAPQPKLVKVGLEAFAMLDDYYGRPNRRADKQYIHQGNQVPKKQPAEITSKKAAEKYGGIVVMEYTNGGRANRFGNGGLKY</sequence>
<dbReference type="AlphaFoldDB" id="A0A2N9I971"/>
<accession>A0A2N9I971</accession>
<evidence type="ECO:0000313" key="1">
    <source>
        <dbReference type="EMBL" id="SPC93132.1"/>
    </source>
</evidence>
<dbReference type="EMBL" id="OIVN01001365">
    <property type="protein sequence ID" value="SPC93132.1"/>
    <property type="molecule type" value="Genomic_DNA"/>
</dbReference>
<organism evidence="2">
    <name type="scientific">Fagus sylvatica</name>
    <name type="common">Beechnut</name>
    <dbReference type="NCBI Taxonomy" id="28930"/>
    <lineage>
        <taxon>Eukaryota</taxon>
        <taxon>Viridiplantae</taxon>
        <taxon>Streptophyta</taxon>
        <taxon>Embryophyta</taxon>
        <taxon>Tracheophyta</taxon>
        <taxon>Spermatophyta</taxon>
        <taxon>Magnoliopsida</taxon>
        <taxon>eudicotyledons</taxon>
        <taxon>Gunneridae</taxon>
        <taxon>Pentapetalae</taxon>
        <taxon>rosids</taxon>
        <taxon>fabids</taxon>
        <taxon>Fagales</taxon>
        <taxon>Fagaceae</taxon>
        <taxon>Fagus</taxon>
    </lineage>
</organism>
<dbReference type="EMBL" id="OIVN01005040">
    <property type="protein sequence ID" value="SPD20589.1"/>
    <property type="molecule type" value="Genomic_DNA"/>
</dbReference>
<name>A0A2N9I971_FAGSY</name>
<evidence type="ECO:0000313" key="2">
    <source>
        <dbReference type="EMBL" id="SPD20589.1"/>
    </source>
</evidence>
<protein>
    <submittedName>
        <fullName evidence="2">Uncharacterized protein</fullName>
    </submittedName>
</protein>
<reference evidence="2" key="1">
    <citation type="submission" date="2018-02" db="EMBL/GenBank/DDBJ databases">
        <authorList>
            <person name="Cohen D.B."/>
            <person name="Kent A.D."/>
        </authorList>
    </citation>
    <scope>NUCLEOTIDE SEQUENCE</scope>
</reference>